<proteinExistence type="predicted"/>
<accession>A0AAV7IWM2</accession>
<evidence type="ECO:0000313" key="1">
    <source>
        <dbReference type="EMBL" id="KAH0561078.1"/>
    </source>
</evidence>
<reference evidence="1 2" key="1">
    <citation type="journal article" date="2021" name="J. Hered.">
        <title>A chromosome-level genome assembly of the parasitoid wasp, Cotesia glomerata (Hymenoptera: Braconidae).</title>
        <authorList>
            <person name="Pinto B.J."/>
            <person name="Weis J.J."/>
            <person name="Gamble T."/>
            <person name="Ode P.J."/>
            <person name="Paul R."/>
            <person name="Zaspel J.M."/>
        </authorList>
    </citation>
    <scope>NUCLEOTIDE SEQUENCE [LARGE SCALE GENOMIC DNA]</scope>
    <source>
        <strain evidence="1">CgM1</strain>
    </source>
</reference>
<keyword evidence="2" id="KW-1185">Reference proteome</keyword>
<dbReference type="AlphaFoldDB" id="A0AAV7IWM2"/>
<organism evidence="1 2">
    <name type="scientific">Cotesia glomerata</name>
    <name type="common">Lepidopteran parasitic wasp</name>
    <name type="synonym">Apanteles glomeratus</name>
    <dbReference type="NCBI Taxonomy" id="32391"/>
    <lineage>
        <taxon>Eukaryota</taxon>
        <taxon>Metazoa</taxon>
        <taxon>Ecdysozoa</taxon>
        <taxon>Arthropoda</taxon>
        <taxon>Hexapoda</taxon>
        <taxon>Insecta</taxon>
        <taxon>Pterygota</taxon>
        <taxon>Neoptera</taxon>
        <taxon>Endopterygota</taxon>
        <taxon>Hymenoptera</taxon>
        <taxon>Apocrita</taxon>
        <taxon>Ichneumonoidea</taxon>
        <taxon>Braconidae</taxon>
        <taxon>Microgastrinae</taxon>
        <taxon>Cotesia</taxon>
    </lineage>
</organism>
<gene>
    <name evidence="1" type="ORF">KQX54_012444</name>
</gene>
<sequence>MPLDKDGVERRNRLIGFGKCTLRSPTVYERTLLNEKGFDPANLKCFQKIKLNGIKYACESNKKLKVCDSTVHDDNDTFGIIINMVQFQNNEESISGMFIKRMQLVGHAFNMTYINQVRLTNSVCFIQESSLIKPAVQICSPGNLYVIKQNHCWETD</sequence>
<comment type="caution">
    <text evidence="1">The sequence shown here is derived from an EMBL/GenBank/DDBJ whole genome shotgun (WGS) entry which is preliminary data.</text>
</comment>
<dbReference type="EMBL" id="JAHXZJ010000374">
    <property type="protein sequence ID" value="KAH0561078.1"/>
    <property type="molecule type" value="Genomic_DNA"/>
</dbReference>
<protein>
    <submittedName>
        <fullName evidence="1">Uncharacterized protein</fullName>
    </submittedName>
</protein>
<name>A0AAV7IWM2_COTGL</name>
<dbReference type="Proteomes" id="UP000826195">
    <property type="component" value="Unassembled WGS sequence"/>
</dbReference>
<evidence type="ECO:0000313" key="2">
    <source>
        <dbReference type="Proteomes" id="UP000826195"/>
    </source>
</evidence>